<dbReference type="InterPro" id="IPR005653">
    <property type="entry name" value="OstA-like_N"/>
</dbReference>
<proteinExistence type="predicted"/>
<evidence type="ECO:0000313" key="2">
    <source>
        <dbReference type="EMBL" id="SHK32583.1"/>
    </source>
</evidence>
<protein>
    <submittedName>
        <fullName evidence="2">OstA-like protein</fullName>
    </submittedName>
</protein>
<feature type="domain" description="Organic solvent tolerance-like N-terminal" evidence="1">
    <location>
        <begin position="45"/>
        <end position="173"/>
    </location>
</feature>
<dbReference type="Pfam" id="PF03968">
    <property type="entry name" value="LptD_N"/>
    <property type="match status" value="1"/>
</dbReference>
<dbReference type="AlphaFoldDB" id="A0A1M6RJG0"/>
<name>A0A1M6RJG0_SELRU</name>
<gene>
    <name evidence="2" type="ORF">SAMN05216582_102104</name>
</gene>
<evidence type="ECO:0000259" key="1">
    <source>
        <dbReference type="Pfam" id="PF03968"/>
    </source>
</evidence>
<organism evidence="2 3">
    <name type="scientific">Selenomonas ruminantium</name>
    <dbReference type="NCBI Taxonomy" id="971"/>
    <lineage>
        <taxon>Bacteria</taxon>
        <taxon>Bacillati</taxon>
        <taxon>Bacillota</taxon>
        <taxon>Negativicutes</taxon>
        <taxon>Selenomonadales</taxon>
        <taxon>Selenomonadaceae</taxon>
        <taxon>Selenomonas</taxon>
    </lineage>
</organism>
<dbReference type="RefSeq" id="WP_073088045.1">
    <property type="nucleotide sequence ID" value="NZ_FRBC01000002.1"/>
</dbReference>
<evidence type="ECO:0000313" key="3">
    <source>
        <dbReference type="Proteomes" id="UP000184263"/>
    </source>
</evidence>
<dbReference type="OrthoDB" id="1664915at2"/>
<sequence>MGKIRIPQLIIALFLLLIYPCLVNAGTPGHTINTDMAQSKYQPVVTADRSTYNEESGLYNLSGNVRIQCDGRLITANNAKINPNTLQVWADGRATITEGELTFTSDALYAELSGNTAWFFGNRCGVERPGLMIHGDNMQYDWKTHIVIFDGHVMWVHKGKSNTTTHLEFDLEKDDIAR</sequence>
<dbReference type="Proteomes" id="UP000184263">
    <property type="component" value="Unassembled WGS sequence"/>
</dbReference>
<dbReference type="Gene3D" id="2.60.450.10">
    <property type="entry name" value="Lipopolysaccharide (LPS) transport protein A like domain"/>
    <property type="match status" value="1"/>
</dbReference>
<dbReference type="EMBL" id="FRBC01000002">
    <property type="protein sequence ID" value="SHK32583.1"/>
    <property type="molecule type" value="Genomic_DNA"/>
</dbReference>
<reference evidence="2 3" key="1">
    <citation type="submission" date="2016-11" db="EMBL/GenBank/DDBJ databases">
        <authorList>
            <person name="Jaros S."/>
            <person name="Januszkiewicz K."/>
            <person name="Wedrychowicz H."/>
        </authorList>
    </citation>
    <scope>NUCLEOTIDE SEQUENCE [LARGE SCALE GENOMIC DNA]</scope>
    <source>
        <strain evidence="2 3">HD4</strain>
    </source>
</reference>
<accession>A0A1M6RJG0</accession>